<dbReference type="GO" id="GO:0005576">
    <property type="term" value="C:extracellular region"/>
    <property type="evidence" value="ECO:0007669"/>
    <property type="project" value="TreeGrafter"/>
</dbReference>
<dbReference type="InterPro" id="IPR011583">
    <property type="entry name" value="Chitinase_II/V-like_cat"/>
</dbReference>
<dbReference type="Gene3D" id="3.20.20.80">
    <property type="entry name" value="Glycosidases"/>
    <property type="match status" value="1"/>
</dbReference>
<protein>
    <recommendedName>
        <fullName evidence="2">chitinase</fullName>
        <ecNumber evidence="2">3.2.1.14</ecNumber>
    </recommendedName>
</protein>
<comment type="similarity">
    <text evidence="1">Belongs to the glycosyl hydrolase 18 family. Chitinase class V subfamily.</text>
</comment>
<dbReference type="InterPro" id="IPR001223">
    <property type="entry name" value="Glyco_hydro18_cat"/>
</dbReference>
<keyword evidence="4" id="KW-0378">Hydrolase</keyword>
<dbReference type="Gene3D" id="3.10.50.10">
    <property type="match status" value="1"/>
</dbReference>
<evidence type="ECO:0000256" key="2">
    <source>
        <dbReference type="ARBA" id="ARBA00012729"/>
    </source>
</evidence>
<evidence type="ECO:0000256" key="1">
    <source>
        <dbReference type="ARBA" id="ARBA00008682"/>
    </source>
</evidence>
<dbReference type="PANTHER" id="PTHR11177">
    <property type="entry name" value="CHITINASE"/>
    <property type="match status" value="1"/>
</dbReference>
<dbReference type="AlphaFoldDB" id="A0AA39XAB9"/>
<accession>A0AA39XAB9</accession>
<dbReference type="FunFam" id="3.10.50.10:FF:000009">
    <property type="entry name" value="CTS2p putative chitinase"/>
    <property type="match status" value="1"/>
</dbReference>
<proteinExistence type="inferred from homology"/>
<organism evidence="4 5">
    <name type="scientific">Bombardia bombarda</name>
    <dbReference type="NCBI Taxonomy" id="252184"/>
    <lineage>
        <taxon>Eukaryota</taxon>
        <taxon>Fungi</taxon>
        <taxon>Dikarya</taxon>
        <taxon>Ascomycota</taxon>
        <taxon>Pezizomycotina</taxon>
        <taxon>Sordariomycetes</taxon>
        <taxon>Sordariomycetidae</taxon>
        <taxon>Sordariales</taxon>
        <taxon>Lasiosphaeriaceae</taxon>
        <taxon>Bombardia</taxon>
    </lineage>
</organism>
<dbReference type="SMART" id="SM00636">
    <property type="entry name" value="Glyco_18"/>
    <property type="match status" value="1"/>
</dbReference>
<dbReference type="InterPro" id="IPR017853">
    <property type="entry name" value="GH"/>
</dbReference>
<feature type="domain" description="GH18" evidence="3">
    <location>
        <begin position="21"/>
        <end position="352"/>
    </location>
</feature>
<evidence type="ECO:0000313" key="4">
    <source>
        <dbReference type="EMBL" id="KAK0630011.1"/>
    </source>
</evidence>
<name>A0AA39XAB9_9PEZI</name>
<dbReference type="GO" id="GO:0005975">
    <property type="term" value="P:carbohydrate metabolic process"/>
    <property type="evidence" value="ECO:0007669"/>
    <property type="project" value="InterPro"/>
</dbReference>
<comment type="caution">
    <text evidence="4">The sequence shown here is derived from an EMBL/GenBank/DDBJ whole genome shotgun (WGS) entry which is preliminary data.</text>
</comment>
<reference evidence="4" key="1">
    <citation type="submission" date="2023-06" db="EMBL/GenBank/DDBJ databases">
        <title>Genome-scale phylogeny and comparative genomics of the fungal order Sordariales.</title>
        <authorList>
            <consortium name="Lawrence Berkeley National Laboratory"/>
            <person name="Hensen N."/>
            <person name="Bonometti L."/>
            <person name="Westerberg I."/>
            <person name="Brannstrom I.O."/>
            <person name="Guillou S."/>
            <person name="Cros-Aarteil S."/>
            <person name="Calhoun S."/>
            <person name="Haridas S."/>
            <person name="Kuo A."/>
            <person name="Mondo S."/>
            <person name="Pangilinan J."/>
            <person name="Riley R."/>
            <person name="LaButti K."/>
            <person name="Andreopoulos B."/>
            <person name="Lipzen A."/>
            <person name="Chen C."/>
            <person name="Yanf M."/>
            <person name="Daum C."/>
            <person name="Ng V."/>
            <person name="Clum A."/>
            <person name="Steindorff A."/>
            <person name="Ohm R."/>
            <person name="Martin F."/>
            <person name="Silar P."/>
            <person name="Natvig D."/>
            <person name="Lalanne C."/>
            <person name="Gautier V."/>
            <person name="Ament-velasquez S.L."/>
            <person name="Kruys A."/>
            <person name="Hutchinson M.I."/>
            <person name="Powell A.J."/>
            <person name="Barry K."/>
            <person name="Miller A.N."/>
            <person name="Grigoriev I.V."/>
            <person name="Debuchy R."/>
            <person name="Gladieux P."/>
            <person name="Thoren M.H."/>
            <person name="Johannesson H."/>
        </authorList>
    </citation>
    <scope>NUCLEOTIDE SEQUENCE</scope>
    <source>
        <strain evidence="4">SMH3391-2</strain>
    </source>
</reference>
<dbReference type="PROSITE" id="PS51910">
    <property type="entry name" value="GH18_2"/>
    <property type="match status" value="1"/>
</dbReference>
<dbReference type="EC" id="3.2.1.14" evidence="2"/>
<sequence length="367" mass="40126">MSLSSPKSRKQRIASASNVMYTNAVYWPNYRVYQGDTPGALNYSCINRVYYAFANVTADGGVFLSDEWADTTAPCDGVQGALGSLMHLKQRYPYLQVILSIGGSGSCDTFPIVASNTVLRDNFARSARGLVEASGLDGIDVVWEYPCTPQQGSDFLALMAAIRIHLPEDRYLLTAALPAAKGILDFIDLRRVAEYIDAINLMAYDFFGSWTDKSGHHAQLYAMNKDETSAASGVSCLMGSGVPGKKILLGIPLFGRSFLHVNGPGHKFKGTGGEDGCFEYNSLPRRGTKEQVDKRAVSAQCVGGDGGFVTYDNPDTVKTKAAFSKQKGLGVSETFHMPFPHWSQILVMHHCRVVLWRHPCNWLSLSP</sequence>
<keyword evidence="5" id="KW-1185">Reference proteome</keyword>
<evidence type="ECO:0000259" key="3">
    <source>
        <dbReference type="PROSITE" id="PS51910"/>
    </source>
</evidence>
<dbReference type="GO" id="GO:0006032">
    <property type="term" value="P:chitin catabolic process"/>
    <property type="evidence" value="ECO:0007669"/>
    <property type="project" value="TreeGrafter"/>
</dbReference>
<dbReference type="SUPFAM" id="SSF54556">
    <property type="entry name" value="Chitinase insertion domain"/>
    <property type="match status" value="1"/>
</dbReference>
<dbReference type="PANTHER" id="PTHR11177:SF228">
    <property type="entry name" value="CHITINASE"/>
    <property type="match status" value="1"/>
</dbReference>
<evidence type="ECO:0000313" key="5">
    <source>
        <dbReference type="Proteomes" id="UP001174934"/>
    </source>
</evidence>
<gene>
    <name evidence="4" type="ORF">B0T17DRAFT_207269</name>
</gene>
<dbReference type="InterPro" id="IPR050314">
    <property type="entry name" value="Glycosyl_Hydrlase_18"/>
</dbReference>
<dbReference type="Proteomes" id="UP001174934">
    <property type="component" value="Unassembled WGS sequence"/>
</dbReference>
<dbReference type="SUPFAM" id="SSF51445">
    <property type="entry name" value="(Trans)glycosidases"/>
    <property type="match status" value="1"/>
</dbReference>
<dbReference type="GO" id="GO:0008843">
    <property type="term" value="F:endochitinase activity"/>
    <property type="evidence" value="ECO:0007669"/>
    <property type="project" value="UniProtKB-EC"/>
</dbReference>
<dbReference type="GO" id="GO:0008061">
    <property type="term" value="F:chitin binding"/>
    <property type="evidence" value="ECO:0007669"/>
    <property type="project" value="InterPro"/>
</dbReference>
<dbReference type="Pfam" id="PF00704">
    <property type="entry name" value="Glyco_hydro_18"/>
    <property type="match status" value="1"/>
</dbReference>
<dbReference type="EMBL" id="JAULSR010000002">
    <property type="protein sequence ID" value="KAK0630011.1"/>
    <property type="molecule type" value="Genomic_DNA"/>
</dbReference>
<dbReference type="InterPro" id="IPR029070">
    <property type="entry name" value="Chitinase_insertion_sf"/>
</dbReference>